<proteinExistence type="predicted"/>
<evidence type="ECO:0000259" key="3">
    <source>
        <dbReference type="PROSITE" id="PS51459"/>
    </source>
</evidence>
<evidence type="ECO:0000313" key="4">
    <source>
        <dbReference type="EMBL" id="OLP82317.1"/>
    </source>
</evidence>
<protein>
    <recommendedName>
        <fullName evidence="3">Fido domain-containing protein</fullName>
    </recommendedName>
</protein>
<reference evidence="4 5" key="1">
    <citation type="submission" date="2016-02" db="EMBL/GenBank/DDBJ databases">
        <title>Genome analysis of coral dinoflagellate symbionts highlights evolutionary adaptations to a symbiotic lifestyle.</title>
        <authorList>
            <person name="Aranda M."/>
            <person name="Li Y."/>
            <person name="Liew Y.J."/>
            <person name="Baumgarten S."/>
            <person name="Simakov O."/>
            <person name="Wilson M."/>
            <person name="Piel J."/>
            <person name="Ashoor H."/>
            <person name="Bougouffa S."/>
            <person name="Bajic V.B."/>
            <person name="Ryu T."/>
            <person name="Ravasi T."/>
            <person name="Bayer T."/>
            <person name="Micklem G."/>
            <person name="Kim H."/>
            <person name="Bhak J."/>
            <person name="Lajeunesse T.C."/>
            <person name="Voolstra C.R."/>
        </authorList>
    </citation>
    <scope>NUCLEOTIDE SEQUENCE [LARGE SCALE GENOMIC DNA]</scope>
    <source>
        <strain evidence="4 5">CCMP2467</strain>
    </source>
</reference>
<evidence type="ECO:0000256" key="2">
    <source>
        <dbReference type="SAM" id="SignalP"/>
    </source>
</evidence>
<feature type="domain" description="Fido" evidence="3">
    <location>
        <begin position="236"/>
        <end position="370"/>
    </location>
</feature>
<dbReference type="EMBL" id="LSRX01001205">
    <property type="protein sequence ID" value="OLP82317.1"/>
    <property type="molecule type" value="Genomic_DNA"/>
</dbReference>
<comment type="caution">
    <text evidence="4">The sequence shown here is derived from an EMBL/GenBank/DDBJ whole genome shotgun (WGS) entry which is preliminary data.</text>
</comment>
<feature type="chain" id="PRO_5012593223" description="Fido domain-containing protein" evidence="2">
    <location>
        <begin position="21"/>
        <end position="1027"/>
    </location>
</feature>
<keyword evidence="2" id="KW-0732">Signal</keyword>
<feature type="compositionally biased region" description="Acidic residues" evidence="1">
    <location>
        <begin position="730"/>
        <end position="741"/>
    </location>
</feature>
<dbReference type="Gene3D" id="1.10.3290.10">
    <property type="entry name" value="Fido-like domain"/>
    <property type="match status" value="1"/>
</dbReference>
<dbReference type="Proteomes" id="UP000186817">
    <property type="component" value="Unassembled WGS sequence"/>
</dbReference>
<feature type="region of interest" description="Disordered" evidence="1">
    <location>
        <begin position="705"/>
        <end position="751"/>
    </location>
</feature>
<dbReference type="PROSITE" id="PS51459">
    <property type="entry name" value="FIDO"/>
    <property type="match status" value="1"/>
</dbReference>
<keyword evidence="5" id="KW-1185">Reference proteome</keyword>
<feature type="region of interest" description="Disordered" evidence="1">
    <location>
        <begin position="1007"/>
        <end position="1027"/>
    </location>
</feature>
<gene>
    <name evidence="4" type="ORF">AK812_SmicGene37032</name>
</gene>
<dbReference type="InterPro" id="IPR003812">
    <property type="entry name" value="Fido"/>
</dbReference>
<dbReference type="AlphaFoldDB" id="A0A1Q9CHI8"/>
<accession>A0A1Q9CHI8</accession>
<feature type="signal peptide" evidence="2">
    <location>
        <begin position="1"/>
        <end position="20"/>
    </location>
</feature>
<name>A0A1Q9CHI8_SYMMI</name>
<dbReference type="OrthoDB" id="424218at2759"/>
<dbReference type="Pfam" id="PF02661">
    <property type="entry name" value="Fic"/>
    <property type="match status" value="1"/>
</dbReference>
<organism evidence="4 5">
    <name type="scientific">Symbiodinium microadriaticum</name>
    <name type="common">Dinoflagellate</name>
    <name type="synonym">Zooxanthella microadriatica</name>
    <dbReference type="NCBI Taxonomy" id="2951"/>
    <lineage>
        <taxon>Eukaryota</taxon>
        <taxon>Sar</taxon>
        <taxon>Alveolata</taxon>
        <taxon>Dinophyceae</taxon>
        <taxon>Suessiales</taxon>
        <taxon>Symbiodiniaceae</taxon>
        <taxon>Symbiodinium</taxon>
    </lineage>
</organism>
<dbReference type="InterPro" id="IPR036597">
    <property type="entry name" value="Fido-like_dom_sf"/>
</dbReference>
<evidence type="ECO:0000313" key="5">
    <source>
        <dbReference type="Proteomes" id="UP000186817"/>
    </source>
</evidence>
<dbReference type="SUPFAM" id="SSF140931">
    <property type="entry name" value="Fic-like"/>
    <property type="match status" value="1"/>
</dbReference>
<feature type="compositionally biased region" description="Polar residues" evidence="1">
    <location>
        <begin position="712"/>
        <end position="723"/>
    </location>
</feature>
<sequence length="1027" mass="114375">MAPSVFMKLVLALIAGSATADNIDHLIQQQVYLHQCLARNLNDTAWSRIECHIRLDLRTGKDYCSGATHLRQRRVCAHTSRHGELKMGAPYWQMGRPFLHPSQPSVYCVEADPVSMCKLASGHFSLKVCPFRYFSQPLGTQASTTTLRRKGRALRDVVESLEGTATLAVQLAHQLLEIERIPASLPDVWDGMTFAFRTADSEEAEALFGETGVVTGFARGLFFVLKELAWLDVGEWTPELLYQLHSVVYPQLGARTEHMGHGEDTVPPLGIEVPALVDSFLQWLRRLHHKRCADRVVVALQAGLFLGWIHPWRNCNGRTARLVTSALLIQEGVVPAFFSLGRGEAALEAHVFAQNKSYGDASTYIDGMLNQLNLSAEVFQTFVLKANPRAIAKMKPPPPTWAGAQTISGEVVKVKSEPEVGRRASLPEEDAGIEHIEFEVSPALSSEARSDAEEMNLTTLSSSEVAGRQTRMPAINGEFIRTQRRSSYHGQLTWSVLVVFKFLRRPAVVNFMGVLTMFDGYLTCADIDRRAAGRDQILWMAIMRDFCLIMVSVHVGTGSATDDAYLVRLTRLGLQVSAHCQEALRHEQNLFYVEALLLTSFRSQTFSLCFVIMSSVVIFLRDEEGNATVPVEVHAGMVTTVEQLRANVMTTFDSAPFKKMTKDQLKALFTCLGLRLTNFNKATKGTVIDKIEENWEMFTRRASAKAMPKPSGASSSATSQPVEQSKDVDTESSDEESEVSDTPDFPEFGDWDEDDLNYYLNLPDDFYKKPFAVEVYDQNQTKLLCSLCVDFNVTMYDELQVKICDYIAYKVKKEGGTSQFGMDTFRLVNSLGVPFVGTDLVKDKRVHIKLLLRGGGKRNMDVVKRDMKSFHVRLQTSLTASKSMGAVLKPVDEMNKKLELFGARVEADAKQAFMEMSNIMSDDDLAGAIKLLDKANTKASETKKQELATFLFGKAFHDMASTRDTINATYESTRTIIQYAFSCAVVQDNSFDFGTLKNIFEHQTSKRAGAREAMAGKGQGKGDVQMG</sequence>
<evidence type="ECO:0000256" key="1">
    <source>
        <dbReference type="SAM" id="MobiDB-lite"/>
    </source>
</evidence>